<reference evidence="11 13" key="2">
    <citation type="submission" date="2023-07" db="EMBL/GenBank/DDBJ databases">
        <title>Genomic Encyclopedia of Type Strains, Phase IV (KMG-IV): sequencing the most valuable type-strain genomes for metagenomic binning, comparative biology and taxonomic classification.</title>
        <authorList>
            <person name="Goeker M."/>
        </authorList>
    </citation>
    <scope>NUCLEOTIDE SEQUENCE [LARGE SCALE GENOMIC DNA]</scope>
    <source>
        <strain evidence="11 13">DSM 338</strain>
    </source>
</reference>
<comment type="subcellular location">
    <subcellularLocation>
        <location evidence="7">Cytoplasm</location>
    </subcellularLocation>
</comment>
<dbReference type="SMART" id="SM00316">
    <property type="entry name" value="S1"/>
    <property type="match status" value="1"/>
</dbReference>
<dbReference type="SUPFAM" id="SSF50249">
    <property type="entry name" value="Nucleic acid-binding proteins"/>
    <property type="match status" value="3"/>
</dbReference>
<evidence type="ECO:0000313" key="10">
    <source>
        <dbReference type="EMBL" id="GLI22420.1"/>
    </source>
</evidence>
<comment type="similarity">
    <text evidence="7">Belongs to the RNR ribonuclease family. RNase R subfamily.</text>
</comment>
<comment type="caution">
    <text evidence="10">The sequence shown here is derived from an EMBL/GenBank/DDBJ whole genome shotgun (WGS) entry which is preliminary data.</text>
</comment>
<feature type="domain" description="S1 motif" evidence="9">
    <location>
        <begin position="689"/>
        <end position="770"/>
    </location>
</feature>
<dbReference type="InterPro" id="IPR050180">
    <property type="entry name" value="RNR_Ribonuclease"/>
</dbReference>
<gene>
    <name evidence="7 10" type="primary">rnr</name>
    <name evidence="11" type="ORF">GGQ86_000234</name>
    <name evidence="10" type="ORF">XFLAVUS301_20940</name>
</gene>
<dbReference type="GO" id="GO:0006402">
    <property type="term" value="P:mRNA catabolic process"/>
    <property type="evidence" value="ECO:0007669"/>
    <property type="project" value="TreeGrafter"/>
</dbReference>
<dbReference type="AlphaFoldDB" id="A0A9W6CL68"/>
<keyword evidence="6 7" id="KW-0694">RNA-binding</keyword>
<dbReference type="InterPro" id="IPR040476">
    <property type="entry name" value="CSD2"/>
</dbReference>
<evidence type="ECO:0000256" key="6">
    <source>
        <dbReference type="ARBA" id="ARBA00022884"/>
    </source>
</evidence>
<feature type="region of interest" description="Disordered" evidence="8">
    <location>
        <begin position="1"/>
        <end position="42"/>
    </location>
</feature>
<evidence type="ECO:0000256" key="2">
    <source>
        <dbReference type="ARBA" id="ARBA00022490"/>
    </source>
</evidence>
<dbReference type="Pfam" id="PF00575">
    <property type="entry name" value="S1"/>
    <property type="match status" value="1"/>
</dbReference>
<keyword evidence="5 7" id="KW-0269">Exonuclease</keyword>
<name>A0A9W6CL68_XANFL</name>
<dbReference type="NCBIfam" id="TIGR00358">
    <property type="entry name" value="3_prime_RNase"/>
    <property type="match status" value="1"/>
</dbReference>
<dbReference type="HAMAP" id="MF_01895">
    <property type="entry name" value="RNase_R"/>
    <property type="match status" value="1"/>
</dbReference>
<dbReference type="EMBL" id="JAVDPY010000001">
    <property type="protein sequence ID" value="MDR6331787.1"/>
    <property type="molecule type" value="Genomic_DNA"/>
</dbReference>
<keyword evidence="4 7" id="KW-0378">Hydrolase</keyword>
<comment type="function">
    <text evidence="7">3'-5' exoribonuclease that releases 5'-nucleoside monophosphates and is involved in maturation of structured RNAs.</text>
</comment>
<dbReference type="InterPro" id="IPR011805">
    <property type="entry name" value="RNase_R"/>
</dbReference>
<dbReference type="Gene3D" id="2.40.50.140">
    <property type="entry name" value="Nucleic acid-binding proteins"/>
    <property type="match status" value="1"/>
</dbReference>
<evidence type="ECO:0000256" key="7">
    <source>
        <dbReference type="HAMAP-Rule" id="MF_01895"/>
    </source>
</evidence>
<sequence length="832" mass="89536">MPKRPTKPPTRTHASKDGRAAKPSHAEGPARATKSRAARKQAAAAHEAAALAVAPLATGEMPTKAQVLAFIATQNGEVGKREIARAFGLSAAQKVELKQLLRDLSEEGTVSRERRRLHVPGALPAVVLADIVSRDGDGELVAVPVEWDSEAQGEAPHILVQVSRRASGPAPGLSDRVLLRIVEGSIEHAVPHVGRVIKVLEKARKQTMGIFRAAPQGGGGRIIPIDKKQLGRELQVPPGAEHDAEDGDLVTVELMRQRVFGLPTARVKEKLGSLKSEKAVSLIATHAHGIPNAFPDVVLKEAEAAKQITVRGREDWRDLPLVTIDPPDAKDHDDAVHAAADEDGGFIVTVAIADVSAYVRPGTALDREALIRGNSVYFPDRVVPMLPERISNDLCSLRPDEDRPALAVRLVIGADGRKRSHSFHRILMRSAGKLAYAQAQNAIEGRTDDITDPLVEGVLKPLYAAYACVKKARDARQPLDLDLPERKIILKPDGTVDRVVVPERLDAHRLIEEFMILANVAAAETLEEKKTPLIYRVHDGPTLAKLSALRDFLKTLDIGLPKTDQVRPSHFNRILEEVKETDAAPLVNQVILRSQSQAEYASENYGHFGLNLRRYAHFTSPIRRYADLIVHRGLVRALGVGKDGLPEDATVESLGEVAAAISVTERRAMAAERETVDRLIAHHLADQIGATFNGRITGATKAGLFVALDITGADGFIPASTLGQDYYRYDEVRQALVGDRTGEMHRIGDRVEVKLVEAAPVAGALRFELLSEGSYVKGPRGGGPQRRGAPSGFAGRPGKSLPGRAKPGKSGSGKSGSGKASPGKAKPGGGRR</sequence>
<evidence type="ECO:0000259" key="9">
    <source>
        <dbReference type="PROSITE" id="PS50126"/>
    </source>
</evidence>
<keyword evidence="2 7" id="KW-0963">Cytoplasm</keyword>
<dbReference type="InterPro" id="IPR001900">
    <property type="entry name" value="RNase_II/R"/>
</dbReference>
<keyword evidence="13" id="KW-1185">Reference proteome</keyword>
<keyword evidence="3 7" id="KW-0540">Nuclease</keyword>
<evidence type="ECO:0000313" key="11">
    <source>
        <dbReference type="EMBL" id="MDR6331787.1"/>
    </source>
</evidence>
<dbReference type="InterPro" id="IPR012340">
    <property type="entry name" value="NA-bd_OB-fold"/>
</dbReference>
<evidence type="ECO:0000256" key="3">
    <source>
        <dbReference type="ARBA" id="ARBA00022722"/>
    </source>
</evidence>
<evidence type="ECO:0000313" key="13">
    <source>
        <dbReference type="Proteomes" id="UP001245370"/>
    </source>
</evidence>
<evidence type="ECO:0000256" key="8">
    <source>
        <dbReference type="SAM" id="MobiDB-lite"/>
    </source>
</evidence>
<dbReference type="InterPro" id="IPR022966">
    <property type="entry name" value="RNase_II/R_CS"/>
</dbReference>
<dbReference type="Pfam" id="PF00773">
    <property type="entry name" value="RNB"/>
    <property type="match status" value="1"/>
</dbReference>
<dbReference type="NCBIfam" id="TIGR02063">
    <property type="entry name" value="RNase_R"/>
    <property type="match status" value="1"/>
</dbReference>
<dbReference type="GO" id="GO:0008859">
    <property type="term" value="F:exoribonuclease II activity"/>
    <property type="evidence" value="ECO:0007669"/>
    <property type="project" value="UniProtKB-UniRule"/>
</dbReference>
<dbReference type="PANTHER" id="PTHR23355:SF9">
    <property type="entry name" value="DIS3-LIKE EXONUCLEASE 2"/>
    <property type="match status" value="1"/>
</dbReference>
<dbReference type="EMBL" id="BSDO01000002">
    <property type="protein sequence ID" value="GLI22420.1"/>
    <property type="molecule type" value="Genomic_DNA"/>
</dbReference>
<proteinExistence type="inferred from homology"/>
<dbReference type="EC" id="3.1.13.1" evidence="7"/>
<protein>
    <recommendedName>
        <fullName evidence="7">Ribonuclease R</fullName>
        <shortName evidence="7">RNase R</shortName>
        <ecNumber evidence="7">3.1.13.1</ecNumber>
    </recommendedName>
</protein>
<dbReference type="GO" id="GO:0005829">
    <property type="term" value="C:cytosol"/>
    <property type="evidence" value="ECO:0007669"/>
    <property type="project" value="TreeGrafter"/>
</dbReference>
<dbReference type="InterPro" id="IPR003029">
    <property type="entry name" value="S1_domain"/>
</dbReference>
<dbReference type="PROSITE" id="PS01175">
    <property type="entry name" value="RIBONUCLEASE_II"/>
    <property type="match status" value="1"/>
</dbReference>
<dbReference type="PROSITE" id="PS50126">
    <property type="entry name" value="S1"/>
    <property type="match status" value="1"/>
</dbReference>
<evidence type="ECO:0000313" key="12">
    <source>
        <dbReference type="Proteomes" id="UP001144397"/>
    </source>
</evidence>
<dbReference type="Proteomes" id="UP001245370">
    <property type="component" value="Unassembled WGS sequence"/>
</dbReference>
<accession>A0A9W6CL68</accession>
<dbReference type="InterPro" id="IPR004476">
    <property type="entry name" value="RNase_II/RNase_R"/>
</dbReference>
<dbReference type="Proteomes" id="UP001144397">
    <property type="component" value="Unassembled WGS sequence"/>
</dbReference>
<evidence type="ECO:0000256" key="4">
    <source>
        <dbReference type="ARBA" id="ARBA00022801"/>
    </source>
</evidence>
<dbReference type="GO" id="GO:0003723">
    <property type="term" value="F:RNA binding"/>
    <property type="evidence" value="ECO:0007669"/>
    <property type="project" value="UniProtKB-UniRule"/>
</dbReference>
<feature type="region of interest" description="Disordered" evidence="8">
    <location>
        <begin position="775"/>
        <end position="832"/>
    </location>
</feature>
<dbReference type="SMART" id="SM00955">
    <property type="entry name" value="RNB"/>
    <property type="match status" value="1"/>
</dbReference>
<dbReference type="PANTHER" id="PTHR23355">
    <property type="entry name" value="RIBONUCLEASE"/>
    <property type="match status" value="1"/>
</dbReference>
<evidence type="ECO:0000256" key="1">
    <source>
        <dbReference type="ARBA" id="ARBA00001849"/>
    </source>
</evidence>
<evidence type="ECO:0000256" key="5">
    <source>
        <dbReference type="ARBA" id="ARBA00022839"/>
    </source>
</evidence>
<reference evidence="10" key="1">
    <citation type="submission" date="2022-12" db="EMBL/GenBank/DDBJ databases">
        <title>Reference genome sequencing for broad-spectrum identification of bacterial and archaeal isolates by mass spectrometry.</title>
        <authorList>
            <person name="Sekiguchi Y."/>
            <person name="Tourlousse D.M."/>
        </authorList>
    </citation>
    <scope>NUCLEOTIDE SEQUENCE</scope>
    <source>
        <strain evidence="10">301</strain>
    </source>
</reference>
<dbReference type="Pfam" id="PF17876">
    <property type="entry name" value="CSD2"/>
    <property type="match status" value="1"/>
</dbReference>
<organism evidence="10 12">
    <name type="scientific">Xanthobacter flavus</name>
    <dbReference type="NCBI Taxonomy" id="281"/>
    <lineage>
        <taxon>Bacteria</taxon>
        <taxon>Pseudomonadati</taxon>
        <taxon>Pseudomonadota</taxon>
        <taxon>Alphaproteobacteria</taxon>
        <taxon>Hyphomicrobiales</taxon>
        <taxon>Xanthobacteraceae</taxon>
        <taxon>Xanthobacter</taxon>
    </lineage>
</organism>
<dbReference type="CDD" id="cd04471">
    <property type="entry name" value="S1_RNase_R"/>
    <property type="match status" value="1"/>
</dbReference>
<comment type="catalytic activity">
    <reaction evidence="1 7">
        <text>Exonucleolytic cleavage in the 3'- to 5'-direction to yield nucleoside 5'-phosphates.</text>
        <dbReference type="EC" id="3.1.13.1"/>
    </reaction>
</comment>